<gene>
    <name evidence="2" type="ORF">UT08_C0006G0007</name>
</gene>
<dbReference type="InterPro" id="IPR008266">
    <property type="entry name" value="Tyr_kinase_AS"/>
</dbReference>
<dbReference type="EMBL" id="LBVL01000006">
    <property type="protein sequence ID" value="KKQ85424.1"/>
    <property type="molecule type" value="Genomic_DNA"/>
</dbReference>
<organism evidence="2 3">
    <name type="scientific">Candidatus Woesebacteria bacterium GW2011_GWB1_38_8</name>
    <dbReference type="NCBI Taxonomy" id="1618570"/>
    <lineage>
        <taxon>Bacteria</taxon>
        <taxon>Candidatus Woeseibacteriota</taxon>
    </lineage>
</organism>
<dbReference type="SUPFAM" id="SSF56112">
    <property type="entry name" value="Protein kinase-like (PK-like)"/>
    <property type="match status" value="1"/>
</dbReference>
<protein>
    <recommendedName>
        <fullName evidence="1">Aminoglycoside phosphotransferase domain-containing protein</fullName>
    </recommendedName>
</protein>
<evidence type="ECO:0000313" key="3">
    <source>
        <dbReference type="Proteomes" id="UP000034081"/>
    </source>
</evidence>
<sequence>MRMILPIRQKIDDWKNNLPLLIDQEEKSSIIHGDFRADNIVVGKEEIYILDYEQGVNGGDPFYDLTKLLVFDQKEEPDTNKRFLYLPTLTIEEKMAVAKEYLLCLQNKGAHLPSYLVDYVYNHKSDTLIQRDRLHNFENIISVMIYRNMLGWNFYVDETPPGRRGVKFIAEMLVQSINL</sequence>
<proteinExistence type="predicted"/>
<dbReference type="Proteomes" id="UP000034081">
    <property type="component" value="Unassembled WGS sequence"/>
</dbReference>
<dbReference type="InterPro" id="IPR011009">
    <property type="entry name" value="Kinase-like_dom_sf"/>
</dbReference>
<dbReference type="AlphaFoldDB" id="A0A0G0NHN8"/>
<dbReference type="InterPro" id="IPR002575">
    <property type="entry name" value="Aminoglycoside_PTrfase"/>
</dbReference>
<dbReference type="GO" id="GO:0004672">
    <property type="term" value="F:protein kinase activity"/>
    <property type="evidence" value="ECO:0007669"/>
    <property type="project" value="InterPro"/>
</dbReference>
<accession>A0A0G0NHN8</accession>
<dbReference type="PROSITE" id="PS00109">
    <property type="entry name" value="PROTEIN_KINASE_TYR"/>
    <property type="match status" value="1"/>
</dbReference>
<name>A0A0G0NHN8_9BACT</name>
<comment type="caution">
    <text evidence="2">The sequence shown here is derived from an EMBL/GenBank/DDBJ whole genome shotgun (WGS) entry which is preliminary data.</text>
</comment>
<dbReference type="Gene3D" id="3.90.1200.10">
    <property type="match status" value="1"/>
</dbReference>
<evidence type="ECO:0000313" key="2">
    <source>
        <dbReference type="EMBL" id="KKQ85424.1"/>
    </source>
</evidence>
<evidence type="ECO:0000259" key="1">
    <source>
        <dbReference type="Pfam" id="PF01636"/>
    </source>
</evidence>
<dbReference type="STRING" id="1618570.UT08_C0006G0007"/>
<reference evidence="2 3" key="1">
    <citation type="journal article" date="2015" name="Nature">
        <title>rRNA introns, odd ribosomes, and small enigmatic genomes across a large radiation of phyla.</title>
        <authorList>
            <person name="Brown C.T."/>
            <person name="Hug L.A."/>
            <person name="Thomas B.C."/>
            <person name="Sharon I."/>
            <person name="Castelle C.J."/>
            <person name="Singh A."/>
            <person name="Wilkins M.J."/>
            <person name="Williams K.H."/>
            <person name="Banfield J.F."/>
        </authorList>
    </citation>
    <scope>NUCLEOTIDE SEQUENCE [LARGE SCALE GENOMIC DNA]</scope>
</reference>
<dbReference type="Pfam" id="PF01636">
    <property type="entry name" value="APH"/>
    <property type="match status" value="1"/>
</dbReference>
<feature type="domain" description="Aminoglycoside phosphotransferase" evidence="1">
    <location>
        <begin position="9"/>
        <end position="83"/>
    </location>
</feature>